<dbReference type="RefSeq" id="WP_070068666.1">
    <property type="nucleotide sequence ID" value="NZ_MKKK01000002.1"/>
</dbReference>
<feature type="signal peptide" evidence="1">
    <location>
        <begin position="1"/>
        <end position="20"/>
    </location>
</feature>
<gene>
    <name evidence="2" type="ORF">BJI46_07550</name>
</gene>
<dbReference type="PROSITE" id="PS51257">
    <property type="entry name" value="PROKAR_LIPOPROTEIN"/>
    <property type="match status" value="1"/>
</dbReference>
<evidence type="ECO:0000313" key="3">
    <source>
        <dbReference type="Proteomes" id="UP000185895"/>
    </source>
</evidence>
<dbReference type="SUPFAM" id="SSF48452">
    <property type="entry name" value="TPR-like"/>
    <property type="match status" value="1"/>
</dbReference>
<proteinExistence type="predicted"/>
<dbReference type="Gene3D" id="1.25.40.10">
    <property type="entry name" value="Tetratricopeptide repeat domain"/>
    <property type="match status" value="1"/>
</dbReference>
<evidence type="ECO:0008006" key="4">
    <source>
        <dbReference type="Google" id="ProtNLM"/>
    </source>
</evidence>
<protein>
    <recommendedName>
        <fullName evidence="4">Tetratricopeptide repeat protein</fullName>
    </recommendedName>
</protein>
<keyword evidence="3" id="KW-1185">Reference proteome</keyword>
<evidence type="ECO:0000313" key="2">
    <source>
        <dbReference type="EMBL" id="OEY97912.1"/>
    </source>
</evidence>
<evidence type="ECO:0000256" key="1">
    <source>
        <dbReference type="SAM" id="SignalP"/>
    </source>
</evidence>
<dbReference type="EMBL" id="MKKK01000002">
    <property type="protein sequence ID" value="OEY97912.1"/>
    <property type="molecule type" value="Genomic_DNA"/>
</dbReference>
<dbReference type="NCBIfam" id="NF046096">
    <property type="entry name" value="ABUW_2363_fam_LP"/>
    <property type="match status" value="1"/>
</dbReference>
<keyword evidence="1" id="KW-0732">Signal</keyword>
<name>A0A1E7RF77_9GAMM</name>
<dbReference type="OrthoDB" id="6656286at2"/>
<comment type="caution">
    <text evidence="2">The sequence shown here is derived from an EMBL/GenBank/DDBJ whole genome shotgun (WGS) entry which is preliminary data.</text>
</comment>
<sequence>MHLKSLITLTACSTFLVACSTTPNKTTEKPLEPIQFDEPQVSAPFYALNPENYNQPPEFETHLYQASLAPVQALKVKSDPNNPNSHEILLDKNRLLVPLINSQDKTMRYGVLAKQDELDVTDIDDFLNLLEGKARHYPAHFASAREQDGFERKLQQIIQQLDPLAANPNASYDVLMRAAKASGMARNLDMGDIYGPKALGYAKRLLAMKPNDPTISFWLGFGLAEGGGFKEGLPYLQTAMKAGIQEAYLSVANTYLYLDQKKNALTTLKNYKIKYPTESVVVDQLIKEIEAGKRYNVWQVQKSS</sequence>
<organism evidence="2 3">
    <name type="scientific">Acinetobacter qingfengensis</name>
    <dbReference type="NCBI Taxonomy" id="1262585"/>
    <lineage>
        <taxon>Bacteria</taxon>
        <taxon>Pseudomonadati</taxon>
        <taxon>Pseudomonadota</taxon>
        <taxon>Gammaproteobacteria</taxon>
        <taxon>Moraxellales</taxon>
        <taxon>Moraxellaceae</taxon>
        <taxon>Acinetobacter</taxon>
    </lineage>
</organism>
<dbReference type="Proteomes" id="UP000185895">
    <property type="component" value="Unassembled WGS sequence"/>
</dbReference>
<dbReference type="AlphaFoldDB" id="A0A1E7RF77"/>
<reference evidence="2 3" key="1">
    <citation type="submission" date="2016-09" db="EMBL/GenBank/DDBJ databases">
        <authorList>
            <person name="Capua I."/>
            <person name="De Benedictis P."/>
            <person name="Joannis T."/>
            <person name="Lombin L.H."/>
            <person name="Cattoli G."/>
        </authorList>
    </citation>
    <scope>NUCLEOTIDE SEQUENCE [LARGE SCALE GENOMIC DNA]</scope>
    <source>
        <strain evidence="2 3">ANC 4671</strain>
    </source>
</reference>
<feature type="chain" id="PRO_5043144693" description="Tetratricopeptide repeat protein" evidence="1">
    <location>
        <begin position="21"/>
        <end position="304"/>
    </location>
</feature>
<dbReference type="InterPro" id="IPR011990">
    <property type="entry name" value="TPR-like_helical_dom_sf"/>
</dbReference>
<dbReference type="STRING" id="1262585.BJI46_07550"/>
<accession>A0A1E7RF77</accession>